<dbReference type="Proteomes" id="UP000095280">
    <property type="component" value="Unplaced"/>
</dbReference>
<evidence type="ECO:0000313" key="3">
    <source>
        <dbReference type="WBParaSite" id="maker-unitig_21659-snap-gene-0.3-mRNA-1"/>
    </source>
</evidence>
<evidence type="ECO:0000313" key="2">
    <source>
        <dbReference type="Proteomes" id="UP000095280"/>
    </source>
</evidence>
<protein>
    <submittedName>
        <fullName evidence="3">PKD_channel domain-containing protein</fullName>
    </submittedName>
</protein>
<sequence>DMTDSSSGTQWPNPSLNVTTVEYQKPRTELLKRVLSNRTDSLQLYDQMSLWAQCLANLYCTNTSKKDTVVTGLTGDFLLSSNGSIERLNWRFDIYRGLLVEAELAGRYQQTASSTCLSQSNAQARERRFLAMAEVIDFTASYLSYNMSLLYTEEPPDAWEEIFLFSQPYDIYTWLGVLGATATTAVVVTALHRIRQNNVNFDLLHILYCAFSSLCRRPEAAVDCRISRPTRVL</sequence>
<keyword evidence="1" id="KW-1133">Transmembrane helix</keyword>
<keyword evidence="1" id="KW-0472">Membrane</keyword>
<evidence type="ECO:0000256" key="1">
    <source>
        <dbReference type="SAM" id="Phobius"/>
    </source>
</evidence>
<reference evidence="3" key="1">
    <citation type="submission" date="2016-11" db="UniProtKB">
        <authorList>
            <consortium name="WormBaseParasite"/>
        </authorList>
    </citation>
    <scope>IDENTIFICATION</scope>
</reference>
<keyword evidence="2" id="KW-1185">Reference proteome</keyword>
<keyword evidence="1" id="KW-0812">Transmembrane</keyword>
<dbReference type="AlphaFoldDB" id="A0A1I8F6E6"/>
<dbReference type="WBParaSite" id="maker-unitig_21659-snap-gene-0.3-mRNA-1">
    <property type="protein sequence ID" value="maker-unitig_21659-snap-gene-0.3-mRNA-1"/>
    <property type="gene ID" value="maker-unitig_21659-snap-gene-0.3"/>
</dbReference>
<name>A0A1I8F6E6_9PLAT</name>
<accession>A0A1I8F6E6</accession>
<organism evidence="2 3">
    <name type="scientific">Macrostomum lignano</name>
    <dbReference type="NCBI Taxonomy" id="282301"/>
    <lineage>
        <taxon>Eukaryota</taxon>
        <taxon>Metazoa</taxon>
        <taxon>Spiralia</taxon>
        <taxon>Lophotrochozoa</taxon>
        <taxon>Platyhelminthes</taxon>
        <taxon>Rhabditophora</taxon>
        <taxon>Macrostomorpha</taxon>
        <taxon>Macrostomida</taxon>
        <taxon>Macrostomidae</taxon>
        <taxon>Macrostomum</taxon>
    </lineage>
</organism>
<feature type="transmembrane region" description="Helical" evidence="1">
    <location>
        <begin position="171"/>
        <end position="191"/>
    </location>
</feature>
<proteinExistence type="predicted"/>
<feature type="transmembrane region" description="Helical" evidence="1">
    <location>
        <begin position="129"/>
        <end position="151"/>
    </location>
</feature>